<keyword evidence="2" id="KW-1185">Reference proteome</keyword>
<proteinExistence type="predicted"/>
<evidence type="ECO:0000313" key="2">
    <source>
        <dbReference type="Proteomes" id="UP001054252"/>
    </source>
</evidence>
<comment type="caution">
    <text evidence="1">The sequence shown here is derived from an EMBL/GenBank/DDBJ whole genome shotgun (WGS) entry which is preliminary data.</text>
</comment>
<accession>A0AAV5L858</accession>
<dbReference type="EMBL" id="BPVZ01000100">
    <property type="protein sequence ID" value="GKV33380.1"/>
    <property type="molecule type" value="Genomic_DNA"/>
</dbReference>
<name>A0AAV5L858_9ROSI</name>
<dbReference type="Proteomes" id="UP001054252">
    <property type="component" value="Unassembled WGS sequence"/>
</dbReference>
<gene>
    <name evidence="1" type="ORF">SLEP1_g41898</name>
</gene>
<sequence>MDSKGYSFLFKFLVIGPLNASLKEFCDVLYCQYSFIING</sequence>
<dbReference type="AlphaFoldDB" id="A0AAV5L858"/>
<evidence type="ECO:0000313" key="1">
    <source>
        <dbReference type="EMBL" id="GKV33380.1"/>
    </source>
</evidence>
<reference evidence="1 2" key="1">
    <citation type="journal article" date="2021" name="Commun. Biol.">
        <title>The genome of Shorea leprosula (Dipterocarpaceae) highlights the ecological relevance of drought in aseasonal tropical rainforests.</title>
        <authorList>
            <person name="Ng K.K.S."/>
            <person name="Kobayashi M.J."/>
            <person name="Fawcett J.A."/>
            <person name="Hatakeyama M."/>
            <person name="Paape T."/>
            <person name="Ng C.H."/>
            <person name="Ang C.C."/>
            <person name="Tnah L.H."/>
            <person name="Lee C.T."/>
            <person name="Nishiyama T."/>
            <person name="Sese J."/>
            <person name="O'Brien M.J."/>
            <person name="Copetti D."/>
            <person name="Mohd Noor M.I."/>
            <person name="Ong R.C."/>
            <person name="Putra M."/>
            <person name="Sireger I.Z."/>
            <person name="Indrioko S."/>
            <person name="Kosugi Y."/>
            <person name="Izuno A."/>
            <person name="Isagi Y."/>
            <person name="Lee S.L."/>
            <person name="Shimizu K.K."/>
        </authorList>
    </citation>
    <scope>NUCLEOTIDE SEQUENCE [LARGE SCALE GENOMIC DNA]</scope>
    <source>
        <strain evidence="1">214</strain>
    </source>
</reference>
<protein>
    <submittedName>
        <fullName evidence="1">Uncharacterized protein</fullName>
    </submittedName>
</protein>
<organism evidence="1 2">
    <name type="scientific">Rubroshorea leprosula</name>
    <dbReference type="NCBI Taxonomy" id="152421"/>
    <lineage>
        <taxon>Eukaryota</taxon>
        <taxon>Viridiplantae</taxon>
        <taxon>Streptophyta</taxon>
        <taxon>Embryophyta</taxon>
        <taxon>Tracheophyta</taxon>
        <taxon>Spermatophyta</taxon>
        <taxon>Magnoliopsida</taxon>
        <taxon>eudicotyledons</taxon>
        <taxon>Gunneridae</taxon>
        <taxon>Pentapetalae</taxon>
        <taxon>rosids</taxon>
        <taxon>malvids</taxon>
        <taxon>Malvales</taxon>
        <taxon>Dipterocarpaceae</taxon>
        <taxon>Rubroshorea</taxon>
    </lineage>
</organism>